<dbReference type="InterPro" id="IPR032675">
    <property type="entry name" value="LRR_dom_sf"/>
</dbReference>
<dbReference type="Gene3D" id="3.80.10.10">
    <property type="entry name" value="Ribonuclease Inhibitor"/>
    <property type="match status" value="1"/>
</dbReference>
<evidence type="ECO:0000313" key="2">
    <source>
        <dbReference type="EMBL" id="KAK7462904.1"/>
    </source>
</evidence>
<evidence type="ECO:0000256" key="1">
    <source>
        <dbReference type="SAM" id="Coils"/>
    </source>
</evidence>
<evidence type="ECO:0000313" key="3">
    <source>
        <dbReference type="Proteomes" id="UP001498398"/>
    </source>
</evidence>
<organism evidence="2 3">
    <name type="scientific">Marasmiellus scandens</name>
    <dbReference type="NCBI Taxonomy" id="2682957"/>
    <lineage>
        <taxon>Eukaryota</taxon>
        <taxon>Fungi</taxon>
        <taxon>Dikarya</taxon>
        <taxon>Basidiomycota</taxon>
        <taxon>Agaricomycotina</taxon>
        <taxon>Agaricomycetes</taxon>
        <taxon>Agaricomycetidae</taxon>
        <taxon>Agaricales</taxon>
        <taxon>Marasmiineae</taxon>
        <taxon>Omphalotaceae</taxon>
        <taxon>Marasmiellus</taxon>
    </lineage>
</organism>
<evidence type="ECO:0008006" key="4">
    <source>
        <dbReference type="Google" id="ProtNLM"/>
    </source>
</evidence>
<feature type="coiled-coil region" evidence="1">
    <location>
        <begin position="24"/>
        <end position="51"/>
    </location>
</feature>
<accession>A0ABR1JMI6</accession>
<name>A0ABR1JMI6_9AGAR</name>
<keyword evidence="3" id="KW-1185">Reference proteome</keyword>
<protein>
    <recommendedName>
        <fullName evidence="4">F-box domain-containing protein</fullName>
    </recommendedName>
</protein>
<proteinExistence type="predicted"/>
<comment type="caution">
    <text evidence="2">The sequence shown here is derived from an EMBL/GenBank/DDBJ whole genome shotgun (WGS) entry which is preliminary data.</text>
</comment>
<dbReference type="SUPFAM" id="SSF52047">
    <property type="entry name" value="RNI-like"/>
    <property type="match status" value="1"/>
</dbReference>
<dbReference type="EMBL" id="JBANRG010000010">
    <property type="protein sequence ID" value="KAK7462904.1"/>
    <property type="molecule type" value="Genomic_DNA"/>
</dbReference>
<keyword evidence="1" id="KW-0175">Coiled coil</keyword>
<reference evidence="2 3" key="1">
    <citation type="submission" date="2024-01" db="EMBL/GenBank/DDBJ databases">
        <title>A draft genome for the cacao thread blight pathogen Marasmiellus scandens.</title>
        <authorList>
            <person name="Baruah I.K."/>
            <person name="Leung J."/>
            <person name="Bukari Y."/>
            <person name="Amoako-Attah I."/>
            <person name="Meinhardt L.W."/>
            <person name="Bailey B.A."/>
            <person name="Cohen S.P."/>
        </authorList>
    </citation>
    <scope>NUCLEOTIDE SEQUENCE [LARGE SCALE GENOMIC DNA]</scope>
    <source>
        <strain evidence="2 3">GH-19</strain>
    </source>
</reference>
<gene>
    <name evidence="2" type="ORF">VKT23_007483</name>
</gene>
<dbReference type="Proteomes" id="UP001498398">
    <property type="component" value="Unassembled WGS sequence"/>
</dbReference>
<sequence length="393" mass="44855">MNEVEQVLSGKLIREPNFLSSIAVSHLRELGKEEEAEINNLDNEIRALQNCLNARTSKLALIKHALAPVRTLPLEIISLIFQHYVQYRVYHDWELNSRYYKYLPPAVLLSHVCSAWRRILLHLPSIWTYIPVYAIPSRQALPERDILASWLSHSDPLCVDVNINSHSTENFLEFTFPSYLDCLLPSSARWRCLNLSIPSRFLQHLLARPAISAPNLERLSINTTDEIPPHSSLSALKTAPKLREVKLMAQDTQRDNFWSAFGFPVHQITTLTLSGDPDILRGAMEECPRLEECSVCVPDYEVLPHFPAPRELSNLKLFSMFFDGPQGSPCFLGAFTMPQLTDLRLSHHPQPDSGVDIWDRYEVVTHLMSLHARSNFPLRTVSLPWSGPRSVSY</sequence>